<evidence type="ECO:0000313" key="3">
    <source>
        <dbReference type="Proteomes" id="UP000184532"/>
    </source>
</evidence>
<feature type="transmembrane region" description="Helical" evidence="1">
    <location>
        <begin position="98"/>
        <end position="115"/>
    </location>
</feature>
<dbReference type="SUPFAM" id="SSF48371">
    <property type="entry name" value="ARM repeat"/>
    <property type="match status" value="1"/>
</dbReference>
<keyword evidence="3" id="KW-1185">Reference proteome</keyword>
<reference evidence="3" key="1">
    <citation type="submission" date="2016-11" db="EMBL/GenBank/DDBJ databases">
        <authorList>
            <person name="Varghese N."/>
            <person name="Submissions S."/>
        </authorList>
    </citation>
    <scope>NUCLEOTIDE SEQUENCE [LARGE SCALE GENOMIC DNA]</scope>
    <source>
        <strain evidence="3">DSM 22638</strain>
    </source>
</reference>
<dbReference type="Pfam" id="PF13646">
    <property type="entry name" value="HEAT_2"/>
    <property type="match status" value="1"/>
</dbReference>
<dbReference type="OrthoDB" id="978644at2"/>
<sequence length="264" mass="30022">MDKEQFEIQAMEYLSGAMTDERKLDFEKFIGEHPNFKIELQELQDTLEMVKTMDAPEPSAKMDTVFFSSLSEEIGRQKAKQIDIGFLRYLWPVQKSQWILGLVVLCLGLAIGYLLNDQKGPEPIEVVTQDDETESMRQKLVLTLLEQPSANQRLQGVSEANKFEEADEIVIRALLQTLNNDSNVNVRLAAIESLTNYVDRPEVRQGLVQSIPNQESPILQITLANLMVALQEKASVEPFKELLKEKKLDTTVKKKLQNSIESII</sequence>
<evidence type="ECO:0000313" key="2">
    <source>
        <dbReference type="EMBL" id="SHG67261.1"/>
    </source>
</evidence>
<proteinExistence type="predicted"/>
<dbReference type="Gene3D" id="1.25.10.10">
    <property type="entry name" value="Leucine-rich Repeat Variant"/>
    <property type="match status" value="1"/>
</dbReference>
<dbReference type="InterPro" id="IPR011989">
    <property type="entry name" value="ARM-like"/>
</dbReference>
<dbReference type="AlphaFoldDB" id="A0A1M5LQC9"/>
<keyword evidence="1" id="KW-1133">Transmembrane helix</keyword>
<keyword evidence="1" id="KW-0472">Membrane</keyword>
<accession>A0A1M5LQC9</accession>
<keyword evidence="1" id="KW-0812">Transmembrane</keyword>
<dbReference type="RefSeq" id="WP_073179107.1">
    <property type="nucleotide sequence ID" value="NZ_FQWL01000003.1"/>
</dbReference>
<gene>
    <name evidence="2" type="ORF">SAMN04488116_2033</name>
</gene>
<dbReference type="Proteomes" id="UP000184532">
    <property type="component" value="Unassembled WGS sequence"/>
</dbReference>
<name>A0A1M5LQC9_9FLAO</name>
<evidence type="ECO:0000256" key="1">
    <source>
        <dbReference type="SAM" id="Phobius"/>
    </source>
</evidence>
<dbReference type="InterPro" id="IPR016024">
    <property type="entry name" value="ARM-type_fold"/>
</dbReference>
<dbReference type="STRING" id="570519.SAMN04488116_2033"/>
<dbReference type="EMBL" id="FQWL01000003">
    <property type="protein sequence ID" value="SHG67261.1"/>
    <property type="molecule type" value="Genomic_DNA"/>
</dbReference>
<organism evidence="2 3">
    <name type="scientific">Flagellimonas flava</name>
    <dbReference type="NCBI Taxonomy" id="570519"/>
    <lineage>
        <taxon>Bacteria</taxon>
        <taxon>Pseudomonadati</taxon>
        <taxon>Bacteroidota</taxon>
        <taxon>Flavobacteriia</taxon>
        <taxon>Flavobacteriales</taxon>
        <taxon>Flavobacteriaceae</taxon>
        <taxon>Flagellimonas</taxon>
    </lineage>
</organism>
<protein>
    <submittedName>
        <fullName evidence="2">HEAT repeat-containing protein</fullName>
    </submittedName>
</protein>